<reference evidence="14" key="2">
    <citation type="submission" date="2025-08" db="UniProtKB">
        <authorList>
            <consortium name="Ensembl"/>
        </authorList>
    </citation>
    <scope>IDENTIFICATION</scope>
</reference>
<dbReference type="GeneTree" id="ENSGT00730000111487"/>
<keyword evidence="1" id="KW-0158">Chromosome</keyword>
<evidence type="ECO:0000256" key="6">
    <source>
        <dbReference type="ARBA" id="ARBA00022871"/>
    </source>
</evidence>
<evidence type="ECO:0000256" key="5">
    <source>
        <dbReference type="ARBA" id="ARBA00022853"/>
    </source>
</evidence>
<evidence type="ECO:0000256" key="7">
    <source>
        <dbReference type="ARBA" id="ARBA00023015"/>
    </source>
</evidence>
<dbReference type="GO" id="GO:0003690">
    <property type="term" value="F:double-stranded DNA binding"/>
    <property type="evidence" value="ECO:0000318"/>
    <property type="project" value="GO_Central"/>
</dbReference>
<dbReference type="GO" id="GO:0045910">
    <property type="term" value="P:negative regulation of DNA recombination"/>
    <property type="evidence" value="ECO:0000318"/>
    <property type="project" value="GO_Central"/>
</dbReference>
<dbReference type="GO" id="GO:0006334">
    <property type="term" value="P:nucleosome assembly"/>
    <property type="evidence" value="ECO:0007669"/>
    <property type="project" value="InterPro"/>
</dbReference>
<dbReference type="Proteomes" id="UP000002277">
    <property type="component" value="Chromosome 17"/>
</dbReference>
<proteinExistence type="predicted"/>
<evidence type="ECO:0000313" key="14">
    <source>
        <dbReference type="Ensembl" id="ENSPTRP00000080121.1"/>
    </source>
</evidence>
<evidence type="ECO:0000256" key="2">
    <source>
        <dbReference type="ARBA" id="ARBA00022473"/>
    </source>
</evidence>
<keyword evidence="4" id="KW-0221">Differentiation</keyword>
<evidence type="ECO:0000256" key="4">
    <source>
        <dbReference type="ARBA" id="ARBA00022782"/>
    </source>
</evidence>
<evidence type="ECO:0000256" key="12">
    <source>
        <dbReference type="SAM" id="MobiDB-lite"/>
    </source>
</evidence>
<dbReference type="GO" id="GO:0007283">
    <property type="term" value="P:spermatogenesis"/>
    <property type="evidence" value="ECO:0007669"/>
    <property type="project" value="UniProtKB-KW"/>
</dbReference>
<organism evidence="14 15">
    <name type="scientific">Pan troglodytes</name>
    <name type="common">Chimpanzee</name>
    <dbReference type="NCBI Taxonomy" id="9598"/>
    <lineage>
        <taxon>Eukaryota</taxon>
        <taxon>Metazoa</taxon>
        <taxon>Chordata</taxon>
        <taxon>Craniata</taxon>
        <taxon>Vertebrata</taxon>
        <taxon>Euteleostomi</taxon>
        <taxon>Mammalia</taxon>
        <taxon>Eutheria</taxon>
        <taxon>Euarchontoglires</taxon>
        <taxon>Primates</taxon>
        <taxon>Haplorrhini</taxon>
        <taxon>Catarrhini</taxon>
        <taxon>Hominidae</taxon>
        <taxon>Pan</taxon>
    </lineage>
</organism>
<keyword evidence="3" id="KW-0597">Phosphoprotein</keyword>
<dbReference type="VGNC" id="VGNC:95365">
    <property type="gene designation" value="H1-9"/>
</dbReference>
<keyword evidence="2" id="KW-0217">Developmental protein</keyword>
<evidence type="ECO:0000259" key="13">
    <source>
        <dbReference type="Pfam" id="PF00538"/>
    </source>
</evidence>
<evidence type="ECO:0000256" key="8">
    <source>
        <dbReference type="ARBA" id="ARBA00023125"/>
    </source>
</evidence>
<reference evidence="14 15" key="1">
    <citation type="journal article" date="2005" name="Nature">
        <title>Initial sequence of the chimpanzee genome and comparison with the human genome.</title>
        <authorList>
            <consortium name="Chimpanzee sequencing and analysis consortium"/>
        </authorList>
    </citation>
    <scope>NUCLEOTIDE SEQUENCE [LARGE SCALE GENOMIC DNA]</scope>
</reference>
<name>A0A2I3SSZ7_PANTR</name>
<dbReference type="InterPro" id="IPR005818">
    <property type="entry name" value="Histone_H1/H5_H15"/>
</dbReference>
<dbReference type="Bgee" id="ENSPTRG00000046816">
    <property type="expression patterns" value="Expressed in testis and 12 other cell types or tissues"/>
</dbReference>
<gene>
    <name evidence="14 16" type="primary">H1-9</name>
</gene>
<dbReference type="FunCoup" id="A0A2I3SSZ7">
    <property type="interactions" value="160"/>
</dbReference>
<dbReference type="InterPro" id="IPR036388">
    <property type="entry name" value="WH-like_DNA-bd_sf"/>
</dbReference>
<dbReference type="Ensembl" id="ENSPTRT00000087467.1">
    <property type="protein sequence ID" value="ENSPTRP00000080121.1"/>
    <property type="gene ID" value="ENSPTRG00000046816.1"/>
</dbReference>
<comment type="function">
    <text evidence="11">DNA-binding protein that may be implicated in chromatin remodeling and/or transcriptional regulation during spermiogenesis, the process of spermatid maturation into spermatozoa.</text>
</comment>
<dbReference type="InterPro" id="IPR036390">
    <property type="entry name" value="WH_DNA-bd_sf"/>
</dbReference>
<keyword evidence="7" id="KW-0805">Transcription regulation</keyword>
<dbReference type="GO" id="GO:0000786">
    <property type="term" value="C:nucleosome"/>
    <property type="evidence" value="ECO:0007669"/>
    <property type="project" value="InterPro"/>
</dbReference>
<protein>
    <submittedName>
        <fullName evidence="14">H1.9 linker histone</fullName>
    </submittedName>
</protein>
<evidence type="ECO:0000256" key="11">
    <source>
        <dbReference type="ARBA" id="ARBA00055987"/>
    </source>
</evidence>
<dbReference type="OMA" id="NMTRNAW"/>
<dbReference type="GO" id="GO:0030154">
    <property type="term" value="P:cell differentiation"/>
    <property type="evidence" value="ECO:0007669"/>
    <property type="project" value="UniProtKB-KW"/>
</dbReference>
<evidence type="ECO:0000256" key="1">
    <source>
        <dbReference type="ARBA" id="ARBA00022454"/>
    </source>
</evidence>
<dbReference type="InParanoid" id="A0A2I3SSZ7"/>
<evidence type="ECO:0000256" key="3">
    <source>
        <dbReference type="ARBA" id="ARBA00022553"/>
    </source>
</evidence>
<evidence type="ECO:0000313" key="15">
    <source>
        <dbReference type="Proteomes" id="UP000002277"/>
    </source>
</evidence>
<reference evidence="14" key="3">
    <citation type="submission" date="2025-09" db="UniProtKB">
        <authorList>
            <consortium name="Ensembl"/>
        </authorList>
    </citation>
    <scope>IDENTIFICATION</scope>
</reference>
<evidence type="ECO:0000256" key="10">
    <source>
        <dbReference type="ARBA" id="ARBA00023242"/>
    </source>
</evidence>
<feature type="domain" description="H15" evidence="13">
    <location>
        <begin position="114"/>
        <end position="169"/>
    </location>
</feature>
<dbReference type="Gene3D" id="1.10.10.10">
    <property type="entry name" value="Winged helix-like DNA-binding domain superfamily/Winged helix DNA-binding domain"/>
    <property type="match status" value="1"/>
</dbReference>
<keyword evidence="9" id="KW-0804">Transcription</keyword>
<dbReference type="FunFam" id="1.10.10.10:FF:000724">
    <property type="entry name" value="Histone H1-like protein in spermatids 1"/>
    <property type="match status" value="1"/>
</dbReference>
<dbReference type="EMBL" id="AACZ04027027">
    <property type="status" value="NOT_ANNOTATED_CDS"/>
    <property type="molecule type" value="Genomic_DNA"/>
</dbReference>
<keyword evidence="6" id="KW-0744">Spermatogenesis</keyword>
<keyword evidence="8" id="KW-0238">DNA-binding</keyword>
<dbReference type="Pfam" id="PF00538">
    <property type="entry name" value="Linker_histone"/>
    <property type="match status" value="1"/>
</dbReference>
<evidence type="ECO:0000256" key="9">
    <source>
        <dbReference type="ARBA" id="ARBA00023163"/>
    </source>
</evidence>
<dbReference type="GO" id="GO:0005634">
    <property type="term" value="C:nucleus"/>
    <property type="evidence" value="ECO:0000318"/>
    <property type="project" value="GO_Central"/>
</dbReference>
<dbReference type="GO" id="GO:0030261">
    <property type="term" value="P:chromosome condensation"/>
    <property type="evidence" value="ECO:0000318"/>
    <property type="project" value="GO_Central"/>
</dbReference>
<evidence type="ECO:0000313" key="16">
    <source>
        <dbReference type="VGNC" id="VGNC:95365"/>
    </source>
</evidence>
<keyword evidence="10" id="KW-0539">Nucleus</keyword>
<dbReference type="GO" id="GO:0031492">
    <property type="term" value="F:nucleosomal DNA binding"/>
    <property type="evidence" value="ECO:0000318"/>
    <property type="project" value="GO_Central"/>
</dbReference>
<keyword evidence="15" id="KW-1185">Reference proteome</keyword>
<keyword evidence="5" id="KW-0156">Chromatin regulator</keyword>
<sequence>MLHASTIWHLRSTPPWRKQWGHCDPHRILAASEVTTEITSPPPAPRAQVCGGQTWVTVLDPLSGHTGKEAERHFATVSISAVELKYCHEWRPAGQRVPSKTATGQRTCAKPCQKPSTSKVILRAVADKGTCKYVSLATLKKAVSTTGYDMARNAYHFKCVFKGLVDKGSAGSFTLGKKQASKSKLKVKRQRQQRWRSGQRPFGQHRSLLGSKQGHKRLIKGVRRVAKCHCN</sequence>
<accession>A0A2I3SSZ7</accession>
<dbReference type="SUPFAM" id="SSF46785">
    <property type="entry name" value="Winged helix' DNA-binding domain"/>
    <property type="match status" value="1"/>
</dbReference>
<feature type="region of interest" description="Disordered" evidence="12">
    <location>
        <begin position="188"/>
        <end position="214"/>
    </location>
</feature>
<dbReference type="AlphaFoldDB" id="A0A2I3SSZ7"/>